<dbReference type="GO" id="GO:0000976">
    <property type="term" value="F:transcription cis-regulatory region binding"/>
    <property type="evidence" value="ECO:0007669"/>
    <property type="project" value="TreeGrafter"/>
</dbReference>
<feature type="compositionally biased region" description="Low complexity" evidence="7">
    <location>
        <begin position="222"/>
        <end position="239"/>
    </location>
</feature>
<feature type="compositionally biased region" description="Acidic residues" evidence="7">
    <location>
        <begin position="180"/>
        <end position="212"/>
    </location>
</feature>
<dbReference type="SMART" id="SM00339">
    <property type="entry name" value="FH"/>
    <property type="match status" value="1"/>
</dbReference>
<evidence type="ECO:0000259" key="8">
    <source>
        <dbReference type="PROSITE" id="PS50039"/>
    </source>
</evidence>
<dbReference type="Gene3D" id="1.10.10.10">
    <property type="entry name" value="Winged helix-like DNA-binding domain superfamily/Winged helix DNA-binding domain"/>
    <property type="match status" value="1"/>
</dbReference>
<dbReference type="KEGG" id="pbar:105428374"/>
<keyword evidence="3 6" id="KW-0238">DNA-binding</keyword>
<evidence type="ECO:0000256" key="2">
    <source>
        <dbReference type="ARBA" id="ARBA00023015"/>
    </source>
</evidence>
<dbReference type="RefSeq" id="XP_011638964.1">
    <property type="nucleotide sequence ID" value="XM_011640662.2"/>
</dbReference>
<evidence type="ECO:0000313" key="10">
    <source>
        <dbReference type="RefSeq" id="XP_011638964.1"/>
    </source>
</evidence>
<reference evidence="10 11" key="1">
    <citation type="submission" date="2025-04" db="UniProtKB">
        <authorList>
            <consortium name="RefSeq"/>
        </authorList>
    </citation>
    <scope>IDENTIFICATION</scope>
</reference>
<evidence type="ECO:0000256" key="7">
    <source>
        <dbReference type="SAM" id="MobiDB-lite"/>
    </source>
</evidence>
<feature type="domain" description="Fork-head" evidence="8">
    <location>
        <begin position="343"/>
        <end position="440"/>
    </location>
</feature>
<evidence type="ECO:0000256" key="3">
    <source>
        <dbReference type="ARBA" id="ARBA00023125"/>
    </source>
</evidence>
<keyword evidence="9" id="KW-1185">Reference proteome</keyword>
<accession>A0A6I9WDI8</accession>
<dbReference type="OrthoDB" id="10070006at2759"/>
<evidence type="ECO:0000256" key="1">
    <source>
        <dbReference type="ARBA" id="ARBA00022473"/>
    </source>
</evidence>
<dbReference type="InterPro" id="IPR036390">
    <property type="entry name" value="WH_DNA-bd_sf"/>
</dbReference>
<feature type="compositionally biased region" description="Acidic residues" evidence="7">
    <location>
        <begin position="141"/>
        <end position="173"/>
    </location>
</feature>
<dbReference type="SUPFAM" id="SSF46785">
    <property type="entry name" value="Winged helix' DNA-binding domain"/>
    <property type="match status" value="1"/>
</dbReference>
<dbReference type="InterPro" id="IPR049624">
    <property type="entry name" value="FOXN1_4"/>
</dbReference>
<dbReference type="GO" id="GO:0005634">
    <property type="term" value="C:nucleus"/>
    <property type="evidence" value="ECO:0007669"/>
    <property type="project" value="UniProtKB-SubCell"/>
</dbReference>
<evidence type="ECO:0000256" key="5">
    <source>
        <dbReference type="ARBA" id="ARBA00023242"/>
    </source>
</evidence>
<dbReference type="CDD" id="cd20030">
    <property type="entry name" value="FH_FOXN1-like"/>
    <property type="match status" value="1"/>
</dbReference>
<evidence type="ECO:0000313" key="11">
    <source>
        <dbReference type="RefSeq" id="XP_011638965.1"/>
    </source>
</evidence>
<evidence type="ECO:0000313" key="12">
    <source>
        <dbReference type="RefSeq" id="XP_011638966.1"/>
    </source>
</evidence>
<proteinExistence type="predicted"/>
<feature type="DNA-binding region" description="Fork-head" evidence="6">
    <location>
        <begin position="343"/>
        <end position="440"/>
    </location>
</feature>
<evidence type="ECO:0000256" key="4">
    <source>
        <dbReference type="ARBA" id="ARBA00023163"/>
    </source>
</evidence>
<dbReference type="PANTHER" id="PTHR46721">
    <property type="entry name" value="FORKHEAD BOX PROTEIN N1"/>
    <property type="match status" value="1"/>
</dbReference>
<dbReference type="Proteomes" id="UP000504615">
    <property type="component" value="Unplaced"/>
</dbReference>
<organism evidence="9 10">
    <name type="scientific">Pogonomyrmex barbatus</name>
    <name type="common">red harvester ant</name>
    <dbReference type="NCBI Taxonomy" id="144034"/>
    <lineage>
        <taxon>Eukaryota</taxon>
        <taxon>Metazoa</taxon>
        <taxon>Ecdysozoa</taxon>
        <taxon>Arthropoda</taxon>
        <taxon>Hexapoda</taxon>
        <taxon>Insecta</taxon>
        <taxon>Pterygota</taxon>
        <taxon>Neoptera</taxon>
        <taxon>Endopterygota</taxon>
        <taxon>Hymenoptera</taxon>
        <taxon>Apocrita</taxon>
        <taxon>Aculeata</taxon>
        <taxon>Formicoidea</taxon>
        <taxon>Formicidae</taxon>
        <taxon>Myrmicinae</taxon>
        <taxon>Pogonomyrmex</taxon>
    </lineage>
</organism>
<dbReference type="GeneID" id="105428374"/>
<dbReference type="AlphaFoldDB" id="A0A6I9WDI8"/>
<keyword evidence="4" id="KW-0804">Transcription</keyword>
<dbReference type="InterPro" id="IPR001766">
    <property type="entry name" value="Fork_head_dom"/>
</dbReference>
<dbReference type="CTD" id="41265"/>
<dbReference type="RefSeq" id="XP_011638965.1">
    <property type="nucleotide sequence ID" value="XM_011640663.1"/>
</dbReference>
<protein>
    <submittedName>
        <fullName evidence="10 11">Uncharacterized protein LOC105428374</fullName>
    </submittedName>
</protein>
<dbReference type="GO" id="GO:0000981">
    <property type="term" value="F:DNA-binding transcription factor activity, RNA polymerase II-specific"/>
    <property type="evidence" value="ECO:0007669"/>
    <property type="project" value="TreeGrafter"/>
</dbReference>
<dbReference type="PROSITE" id="PS00658">
    <property type="entry name" value="FORK_HEAD_2"/>
    <property type="match status" value="1"/>
</dbReference>
<dbReference type="PANTHER" id="PTHR46721:SF3">
    <property type="entry name" value="FORKHEAD BOX N1"/>
    <property type="match status" value="1"/>
</dbReference>
<evidence type="ECO:0000313" key="9">
    <source>
        <dbReference type="Proteomes" id="UP000504615"/>
    </source>
</evidence>
<evidence type="ECO:0000256" key="6">
    <source>
        <dbReference type="PROSITE-ProRule" id="PRU00089"/>
    </source>
</evidence>
<dbReference type="InterPro" id="IPR036388">
    <property type="entry name" value="WH-like_DNA-bd_sf"/>
</dbReference>
<dbReference type="PRINTS" id="PR00053">
    <property type="entry name" value="FORKHEAD"/>
</dbReference>
<keyword evidence="1" id="KW-0217">Developmental protein</keyword>
<dbReference type="PROSITE" id="PS50039">
    <property type="entry name" value="FORK_HEAD_3"/>
    <property type="match status" value="1"/>
</dbReference>
<feature type="region of interest" description="Disordered" evidence="7">
    <location>
        <begin position="141"/>
        <end position="239"/>
    </location>
</feature>
<dbReference type="InterPro" id="IPR030456">
    <property type="entry name" value="TF_fork_head_CS_2"/>
</dbReference>
<gene>
    <name evidence="10 11 12" type="primary">LOC105428374</name>
</gene>
<keyword evidence="5 6" id="KW-0539">Nucleus</keyword>
<dbReference type="Pfam" id="PF00250">
    <property type="entry name" value="Forkhead"/>
    <property type="match status" value="1"/>
</dbReference>
<sequence length="604" mass="67495">MELDTVNAYNTVGMEQGMSGETWDCLFGSDSISDAFQGRPEMFHMDIRRCDNTGQIGWLGPGLGFDFDDVLTETDEDLNGFNDKSHSSNSNLEELNLDSDSELALTLDPNLILPRSMSMPNRSPAANSDAAMVEMTCIEEENVAENEREETENESEVDRTENDEESEEEEEIENEHNETEYETEEEETEEEEEEEDEEEDEEDEETEDEEQDATIQQPLTPSSVEVPTSISSSSSSSSAVSVGARTLAVATATNAASSPTIQLTRLQMHPKISTVSGTVKVQDIKMLAANPGGQTLQHIRKQMSYNNNVHDISPGATTTTVMIQAAKREKDITTGSRDNSYPKPAYSYSCLIAMALKNSRTGSLPVSEIYNFMCRHFPYFTTAPTGWKNSVRHNLSLNKCFEKIEKPPGNGSQRKGCLWAIHPSKVAKMDEEVRKWSRKDPTAIKRAMVNPDQLELLERGEMKYEGERHEEAYEDTESYADSETGGSVVDEIVNDDENVTYDEAKQLDLVDDIVVEQLYEDLDLMDAADLLDTRLNDFPRQKQPQVQVYEFVSCAKRQKTVSDSPIQGDYVYQQVDATTSRRKAHLVALRSGATPSAGSLLEAE</sequence>
<dbReference type="RefSeq" id="XP_011638966.1">
    <property type="nucleotide sequence ID" value="XM_011640664.2"/>
</dbReference>
<keyword evidence="2" id="KW-0805">Transcription regulation</keyword>
<name>A0A6I9WDI8_9HYME</name>
<comment type="subcellular location">
    <subcellularLocation>
        <location evidence="6">Nucleus</location>
    </subcellularLocation>
</comment>